<sequence length="23" mass="2669">APPAARRALLQRRVDRRSRAVRP</sequence>
<proteinExistence type="predicted"/>
<feature type="non-terminal residue" evidence="2">
    <location>
        <position position="23"/>
    </location>
</feature>
<accession>A0A6J4S5N2</accession>
<feature type="non-terminal residue" evidence="2">
    <location>
        <position position="1"/>
    </location>
</feature>
<organism evidence="2">
    <name type="scientific">uncultured Solirubrobacterales bacterium</name>
    <dbReference type="NCBI Taxonomy" id="768556"/>
    <lineage>
        <taxon>Bacteria</taxon>
        <taxon>Bacillati</taxon>
        <taxon>Actinomycetota</taxon>
        <taxon>Thermoleophilia</taxon>
        <taxon>Solirubrobacterales</taxon>
        <taxon>environmental samples</taxon>
    </lineage>
</organism>
<reference evidence="2" key="1">
    <citation type="submission" date="2020-02" db="EMBL/GenBank/DDBJ databases">
        <authorList>
            <person name="Meier V. D."/>
        </authorList>
    </citation>
    <scope>NUCLEOTIDE SEQUENCE</scope>
    <source>
        <strain evidence="2">AVDCRST_MAG17</strain>
    </source>
</reference>
<evidence type="ECO:0000313" key="2">
    <source>
        <dbReference type="EMBL" id="CAA9490173.1"/>
    </source>
</evidence>
<dbReference type="EMBL" id="CADCVV010000054">
    <property type="protein sequence ID" value="CAA9490173.1"/>
    <property type="molecule type" value="Genomic_DNA"/>
</dbReference>
<protein>
    <submittedName>
        <fullName evidence="2">Uncharacterized protein</fullName>
    </submittedName>
</protein>
<gene>
    <name evidence="2" type="ORF">AVDCRST_MAG17-731</name>
</gene>
<evidence type="ECO:0000256" key="1">
    <source>
        <dbReference type="SAM" id="MobiDB-lite"/>
    </source>
</evidence>
<feature type="region of interest" description="Disordered" evidence="1">
    <location>
        <begin position="1"/>
        <end position="23"/>
    </location>
</feature>
<dbReference type="AlphaFoldDB" id="A0A6J4S5N2"/>
<name>A0A6J4S5N2_9ACTN</name>
<feature type="compositionally biased region" description="Basic residues" evidence="1">
    <location>
        <begin position="14"/>
        <end position="23"/>
    </location>
</feature>